<dbReference type="RefSeq" id="WP_013254896.1">
    <property type="nucleotide sequence ID" value="NC_014364.1"/>
</dbReference>
<dbReference type="SUPFAM" id="SSF52172">
    <property type="entry name" value="CheY-like"/>
    <property type="match status" value="1"/>
</dbReference>
<proteinExistence type="predicted"/>
<evidence type="ECO:0000313" key="5">
    <source>
        <dbReference type="Proteomes" id="UP000002318"/>
    </source>
</evidence>
<dbReference type="Proteomes" id="UP000002318">
    <property type="component" value="Chromosome"/>
</dbReference>
<dbReference type="KEGG" id="ssm:Spirs_2318"/>
<feature type="modified residue" description="4-aspartylphosphate" evidence="2">
    <location>
        <position position="52"/>
    </location>
</feature>
<gene>
    <name evidence="4" type="ordered locus">Spirs_2318</name>
</gene>
<evidence type="ECO:0000256" key="1">
    <source>
        <dbReference type="ARBA" id="ARBA00022553"/>
    </source>
</evidence>
<name>E1R1Q7_SEDSS</name>
<dbReference type="PANTHER" id="PTHR44591:SF3">
    <property type="entry name" value="RESPONSE REGULATORY DOMAIN-CONTAINING PROTEIN"/>
    <property type="match status" value="1"/>
</dbReference>
<reference evidence="4 5" key="1">
    <citation type="journal article" date="2010" name="Stand. Genomic Sci.">
        <title>Complete genome sequence of Spirochaeta smaragdinae type strain (SEBR 4228).</title>
        <authorList>
            <person name="Mavromatis K."/>
            <person name="Yasawong M."/>
            <person name="Chertkov O."/>
            <person name="Lapidus A."/>
            <person name="Lucas S."/>
            <person name="Nolan M."/>
            <person name="Del Rio T.G."/>
            <person name="Tice H."/>
            <person name="Cheng J.F."/>
            <person name="Pitluck S."/>
            <person name="Liolios K."/>
            <person name="Ivanova N."/>
            <person name="Tapia R."/>
            <person name="Han C."/>
            <person name="Bruce D."/>
            <person name="Goodwin L."/>
            <person name="Pati A."/>
            <person name="Chen A."/>
            <person name="Palaniappan K."/>
            <person name="Land M."/>
            <person name="Hauser L."/>
            <person name="Chang Y.J."/>
            <person name="Jeffries C.D."/>
            <person name="Detter J.C."/>
            <person name="Rohde M."/>
            <person name="Brambilla E."/>
            <person name="Spring S."/>
            <person name="Goker M."/>
            <person name="Sikorski J."/>
            <person name="Woyke T."/>
            <person name="Bristow J."/>
            <person name="Eisen J.A."/>
            <person name="Markowitz V."/>
            <person name="Hugenholtz P."/>
            <person name="Klenk H.P."/>
            <person name="Kyrpides N.C."/>
        </authorList>
    </citation>
    <scope>NUCLEOTIDE SEQUENCE [LARGE SCALE GENOMIC DNA]</scope>
    <source>
        <strain evidence="5">DSM 11293 / JCM 15392 / SEBR 4228</strain>
    </source>
</reference>
<dbReference type="InterPro" id="IPR011006">
    <property type="entry name" value="CheY-like_superfamily"/>
</dbReference>
<dbReference type="Gene3D" id="3.40.50.2300">
    <property type="match status" value="1"/>
</dbReference>
<dbReference type="CDD" id="cd00156">
    <property type="entry name" value="REC"/>
    <property type="match status" value="1"/>
</dbReference>
<dbReference type="STRING" id="573413.Spirs_2318"/>
<dbReference type="EMBL" id="CP002116">
    <property type="protein sequence ID" value="ADK81433.1"/>
    <property type="molecule type" value="Genomic_DNA"/>
</dbReference>
<dbReference type="AlphaFoldDB" id="E1R1Q7"/>
<dbReference type="OrthoDB" id="9790669at2"/>
<keyword evidence="5" id="KW-1185">Reference proteome</keyword>
<keyword evidence="1 2" id="KW-0597">Phosphoprotein</keyword>
<feature type="domain" description="Response regulatory" evidence="3">
    <location>
        <begin position="3"/>
        <end position="117"/>
    </location>
</feature>
<dbReference type="eggNOG" id="COG2197">
    <property type="taxonomic scope" value="Bacteria"/>
</dbReference>
<dbReference type="GO" id="GO:0000160">
    <property type="term" value="P:phosphorelay signal transduction system"/>
    <property type="evidence" value="ECO:0007669"/>
    <property type="project" value="InterPro"/>
</dbReference>
<protein>
    <submittedName>
        <fullName evidence="4">Response regulator receiver protein</fullName>
    </submittedName>
</protein>
<dbReference type="HOGENOM" id="CLU_000445_69_15_12"/>
<evidence type="ECO:0000313" key="4">
    <source>
        <dbReference type="EMBL" id="ADK81433.1"/>
    </source>
</evidence>
<sequence length="121" mass="13363">MAKLLIIDDSFVARMMIRKVLESADHEVLEASDGNEGMILIEEKKPDAVLLDLLMPGESGEAVLLRLRKHFPSLPVIVLSADIQETTRERCIRSGANGFVSKPPHPDTLLPAVAMLFQSTR</sequence>
<dbReference type="PROSITE" id="PS50110">
    <property type="entry name" value="RESPONSE_REGULATORY"/>
    <property type="match status" value="1"/>
</dbReference>
<evidence type="ECO:0000259" key="3">
    <source>
        <dbReference type="PROSITE" id="PS50110"/>
    </source>
</evidence>
<dbReference type="Pfam" id="PF00072">
    <property type="entry name" value="Response_reg"/>
    <property type="match status" value="1"/>
</dbReference>
<dbReference type="InterPro" id="IPR050595">
    <property type="entry name" value="Bact_response_regulator"/>
</dbReference>
<organism evidence="4 5">
    <name type="scientific">Sediminispirochaeta smaragdinae (strain DSM 11293 / JCM 15392 / SEBR 4228)</name>
    <name type="common">Spirochaeta smaragdinae</name>
    <dbReference type="NCBI Taxonomy" id="573413"/>
    <lineage>
        <taxon>Bacteria</taxon>
        <taxon>Pseudomonadati</taxon>
        <taxon>Spirochaetota</taxon>
        <taxon>Spirochaetia</taxon>
        <taxon>Spirochaetales</taxon>
        <taxon>Spirochaetaceae</taxon>
        <taxon>Sediminispirochaeta</taxon>
    </lineage>
</organism>
<dbReference type="InterPro" id="IPR001789">
    <property type="entry name" value="Sig_transdc_resp-reg_receiver"/>
</dbReference>
<accession>E1R1Q7</accession>
<evidence type="ECO:0000256" key="2">
    <source>
        <dbReference type="PROSITE-ProRule" id="PRU00169"/>
    </source>
</evidence>
<dbReference type="SMART" id="SM00448">
    <property type="entry name" value="REC"/>
    <property type="match status" value="1"/>
</dbReference>
<dbReference type="PANTHER" id="PTHR44591">
    <property type="entry name" value="STRESS RESPONSE REGULATOR PROTEIN 1"/>
    <property type="match status" value="1"/>
</dbReference>